<gene>
    <name evidence="2" type="primary">rpiB</name>
    <name evidence="2" type="ORF">ZNDK_0181</name>
</gene>
<name>A0A6L2R4A8_9BACT</name>
<protein>
    <submittedName>
        <fullName evidence="2">Ribose 5-phosphate isomerase B</fullName>
    </submittedName>
</protein>
<dbReference type="AlphaFoldDB" id="A0A6L2R4A8"/>
<dbReference type="PROSITE" id="PS51257">
    <property type="entry name" value="PROKAR_LIPOPROTEIN"/>
    <property type="match status" value="1"/>
</dbReference>
<feature type="signal peptide" evidence="1">
    <location>
        <begin position="1"/>
        <end position="22"/>
    </location>
</feature>
<feature type="chain" id="PRO_5026927582" evidence="1">
    <location>
        <begin position="23"/>
        <end position="254"/>
    </location>
</feature>
<keyword evidence="1" id="KW-0732">Signal</keyword>
<keyword evidence="2" id="KW-0413">Isomerase</keyword>
<comment type="caution">
    <text evidence="2">The sequence shown here is derived from an EMBL/GenBank/DDBJ whole genome shotgun (WGS) entry which is preliminary data.</text>
</comment>
<evidence type="ECO:0000256" key="1">
    <source>
        <dbReference type="SAM" id="SignalP"/>
    </source>
</evidence>
<dbReference type="Proteomes" id="UP000505077">
    <property type="component" value="Unassembled WGS sequence"/>
</dbReference>
<organism evidence="2 3">
    <name type="scientific">Candidatus Desulfovibrio kirbyi</name>
    <dbReference type="NCBI Taxonomy" id="2696086"/>
    <lineage>
        <taxon>Bacteria</taxon>
        <taxon>Pseudomonadati</taxon>
        <taxon>Thermodesulfobacteriota</taxon>
        <taxon>Desulfovibrionia</taxon>
        <taxon>Desulfovibrionales</taxon>
        <taxon>Desulfovibrionaceae</taxon>
        <taxon>Desulfovibrio</taxon>
    </lineage>
</organism>
<evidence type="ECO:0000313" key="3">
    <source>
        <dbReference type="Proteomes" id="UP000505077"/>
    </source>
</evidence>
<accession>A0A6L2R4A8</accession>
<dbReference type="GO" id="GO:0016853">
    <property type="term" value="F:isomerase activity"/>
    <property type="evidence" value="ECO:0007669"/>
    <property type="project" value="UniProtKB-KW"/>
</dbReference>
<proteinExistence type="predicted"/>
<dbReference type="EMBL" id="BLLL01000001">
    <property type="protein sequence ID" value="GFH62410.1"/>
    <property type="molecule type" value="Genomic_DNA"/>
</dbReference>
<evidence type="ECO:0000313" key="2">
    <source>
        <dbReference type="EMBL" id="GFH62410.1"/>
    </source>
</evidence>
<sequence length="254" mass="27539">MKNWFFFLLVLLLGACAGRHGAVSPEGTDERWQKMLTASAAAPPSPYRLQMSLRFGVEGDTRRVTALFWGNGNGALRLDVMAGIGAVAANILEDGQHFLLYVPRDNKAYFYQGAARPLLNAGVPIPFTLRHLADMLNGRYAPVFGAAYSGSANTTARGTRYPLTGGPGGDIVLNADGLPVSWRENGDKAWSMEIGYDDGTPPLPQRLALTHSNGNRAILLIKEREPLAVAFSPDQLHLALPENAPLLPLARYKK</sequence>
<reference evidence="2 3" key="1">
    <citation type="journal article" date="2020" name="ISME J.">
        <title>Parallel Reductive Genome Evolution in Desulfovibrio Ectosymbionts Independently Acquired by Trichonympha Protists in the Termite Gut.</title>
        <authorList>
            <person name="Takeuchi M."/>
            <person name="Kuwahara H."/>
            <person name="Murakami T."/>
            <person name="Takahashi K."/>
            <person name="Kajitani R."/>
            <person name="Toyoda A."/>
            <person name="Itoh T."/>
            <person name="Ohkuma M."/>
            <person name="Hongoh Y."/>
        </authorList>
    </citation>
    <scope>NUCLEOTIDE SEQUENCE [LARGE SCALE GENOMIC DNA]</scope>
    <source>
        <strain evidence="2">ZnDsv-02</strain>
    </source>
</reference>